<name>A0A1Q9DQL3_SYMMI</name>
<protein>
    <submittedName>
        <fullName evidence="1">Uncharacterized protein</fullName>
    </submittedName>
</protein>
<evidence type="ECO:0000313" key="2">
    <source>
        <dbReference type="Proteomes" id="UP000186817"/>
    </source>
</evidence>
<comment type="caution">
    <text evidence="1">The sequence shown here is derived from an EMBL/GenBank/DDBJ whole genome shotgun (WGS) entry which is preliminary data.</text>
</comment>
<dbReference type="Proteomes" id="UP000186817">
    <property type="component" value="Unassembled WGS sequence"/>
</dbReference>
<organism evidence="1 2">
    <name type="scientific">Symbiodinium microadriaticum</name>
    <name type="common">Dinoflagellate</name>
    <name type="synonym">Zooxanthella microadriatica</name>
    <dbReference type="NCBI Taxonomy" id="2951"/>
    <lineage>
        <taxon>Eukaryota</taxon>
        <taxon>Sar</taxon>
        <taxon>Alveolata</taxon>
        <taxon>Dinophyceae</taxon>
        <taxon>Suessiales</taxon>
        <taxon>Symbiodiniaceae</taxon>
        <taxon>Symbiodinium</taxon>
    </lineage>
</organism>
<accession>A0A1Q9DQL3</accession>
<gene>
    <name evidence="1" type="ORF">AK812_SmicGene20200</name>
</gene>
<reference evidence="1 2" key="1">
    <citation type="submission" date="2016-02" db="EMBL/GenBank/DDBJ databases">
        <title>Genome analysis of coral dinoflagellate symbionts highlights evolutionary adaptations to a symbiotic lifestyle.</title>
        <authorList>
            <person name="Aranda M."/>
            <person name="Li Y."/>
            <person name="Liew Y.J."/>
            <person name="Baumgarten S."/>
            <person name="Simakov O."/>
            <person name="Wilson M."/>
            <person name="Piel J."/>
            <person name="Ashoor H."/>
            <person name="Bougouffa S."/>
            <person name="Bajic V.B."/>
            <person name="Ryu T."/>
            <person name="Ravasi T."/>
            <person name="Bayer T."/>
            <person name="Micklem G."/>
            <person name="Kim H."/>
            <person name="Bhak J."/>
            <person name="Lajeunesse T.C."/>
            <person name="Voolstra C.R."/>
        </authorList>
    </citation>
    <scope>NUCLEOTIDE SEQUENCE [LARGE SCALE GENOMIC DNA]</scope>
    <source>
        <strain evidence="1 2">CCMP2467</strain>
    </source>
</reference>
<dbReference type="AlphaFoldDB" id="A0A1Q9DQL3"/>
<sequence length="156" mass="16783">MVERLLDSSLVTCDLCDQVAIRAKGVWTCKAGPHTVMHPAAYDVCESCFEAYSGMAMPLPGHVQKQAFADRLRSLDLGQEREAAVGILLGPHTPDLQPGMHCHAGRPTALLGTTPPAERGSDMSPATSRYVHLAMILRRCCARSPPAVPTFEATES</sequence>
<evidence type="ECO:0000313" key="1">
    <source>
        <dbReference type="EMBL" id="OLP97470.1"/>
    </source>
</evidence>
<keyword evidence="2" id="KW-1185">Reference proteome</keyword>
<dbReference type="EMBL" id="LSRX01000431">
    <property type="protein sequence ID" value="OLP97470.1"/>
    <property type="molecule type" value="Genomic_DNA"/>
</dbReference>
<dbReference type="OrthoDB" id="444366at2759"/>
<proteinExistence type="predicted"/>